<accession>A0A9Q3ZLV5</accession>
<evidence type="ECO:0000256" key="4">
    <source>
        <dbReference type="ARBA" id="ARBA00022679"/>
    </source>
</evidence>
<dbReference type="GO" id="GO:0016757">
    <property type="term" value="F:glycosyltransferase activity"/>
    <property type="evidence" value="ECO:0007669"/>
    <property type="project" value="UniProtKB-KW"/>
</dbReference>
<dbReference type="SUPFAM" id="SSF53448">
    <property type="entry name" value="Nucleotide-diphospho-sugar transferases"/>
    <property type="match status" value="1"/>
</dbReference>
<dbReference type="InterPro" id="IPR029044">
    <property type="entry name" value="Nucleotide-diphossugar_trans"/>
</dbReference>
<evidence type="ECO:0000256" key="1">
    <source>
        <dbReference type="ARBA" id="ARBA00004236"/>
    </source>
</evidence>
<sequence length="226" mass="24266">MPAPLSIVIPTLQAESGLPRLLEALIEGLPSGLIREVIVSDGGSQDATCAIAEAAGAQLLTGPPSRGGQLRRGCDAARGDWLLVLHADTLPDPGWAEVVADHIAASDAPACFRLAFRASGPGAAWVAGWANLRTRLFGLPYGDQGLLIRRRDYEAAGGYPDQPLMEDVHLVRALARAPVLLPHRAVTGAERYLHGGWLRRGARNLWTLVRYFAGTDPEVLARAYRR</sequence>
<dbReference type="CDD" id="cd02522">
    <property type="entry name" value="GT_2_like_a"/>
    <property type="match status" value="1"/>
</dbReference>
<feature type="domain" description="Glycosyltransferase 2-like" evidence="6">
    <location>
        <begin position="6"/>
        <end position="111"/>
    </location>
</feature>
<protein>
    <submittedName>
        <fullName evidence="7">TIGR04283 family arsenosugar biosynthesis glycosyltransferase</fullName>
    </submittedName>
</protein>
<keyword evidence="3" id="KW-0328">Glycosyltransferase</keyword>
<comment type="caution">
    <text evidence="7">The sequence shown here is derived from an EMBL/GenBank/DDBJ whole genome shotgun (WGS) entry which is preliminary data.</text>
</comment>
<name>A0A9Q3ZLV5_9RHOB</name>
<dbReference type="NCBIfam" id="TIGR04283">
    <property type="entry name" value="glyco_like_mftF"/>
    <property type="match status" value="1"/>
</dbReference>
<gene>
    <name evidence="7" type="ORF">KBY27_08115</name>
</gene>
<dbReference type="Pfam" id="PF00535">
    <property type="entry name" value="Glycos_transf_2"/>
    <property type="match status" value="1"/>
</dbReference>
<dbReference type="GO" id="GO:0005886">
    <property type="term" value="C:plasma membrane"/>
    <property type="evidence" value="ECO:0007669"/>
    <property type="project" value="UniProtKB-SubCell"/>
</dbReference>
<dbReference type="Proteomes" id="UP000813672">
    <property type="component" value="Unassembled WGS sequence"/>
</dbReference>
<evidence type="ECO:0000256" key="2">
    <source>
        <dbReference type="ARBA" id="ARBA00022475"/>
    </source>
</evidence>
<evidence type="ECO:0000313" key="7">
    <source>
        <dbReference type="EMBL" id="MCE8537418.1"/>
    </source>
</evidence>
<dbReference type="PANTHER" id="PTHR43646">
    <property type="entry name" value="GLYCOSYLTRANSFERASE"/>
    <property type="match status" value="1"/>
</dbReference>
<evidence type="ECO:0000259" key="6">
    <source>
        <dbReference type="Pfam" id="PF00535"/>
    </source>
</evidence>
<evidence type="ECO:0000313" key="8">
    <source>
        <dbReference type="Proteomes" id="UP000813672"/>
    </source>
</evidence>
<dbReference type="Gene3D" id="3.90.550.10">
    <property type="entry name" value="Spore Coat Polysaccharide Biosynthesis Protein SpsA, Chain A"/>
    <property type="match status" value="1"/>
</dbReference>
<comment type="subcellular location">
    <subcellularLocation>
        <location evidence="1">Cell membrane</location>
    </subcellularLocation>
</comment>
<dbReference type="PANTHER" id="PTHR43646:SF2">
    <property type="entry name" value="GLYCOSYLTRANSFERASE 2-LIKE DOMAIN-CONTAINING PROTEIN"/>
    <property type="match status" value="1"/>
</dbReference>
<reference evidence="7" key="1">
    <citation type="journal article" date="2021" name="Environ. Microbiol.">
        <title>Cryptic niche differentiation of novel sediment ecotypes of Rugeria pomeroyi correlates with nitrate respiration.</title>
        <authorList>
            <person name="Lin X."/>
            <person name="McNichol J."/>
            <person name="Chu X."/>
            <person name="Qian Y."/>
            <person name="Luo H."/>
        </authorList>
    </citation>
    <scope>NUCLEOTIDE SEQUENCE</scope>
    <source>
        <strain evidence="7">SZCCDBB064</strain>
    </source>
</reference>
<evidence type="ECO:0000256" key="5">
    <source>
        <dbReference type="ARBA" id="ARBA00023136"/>
    </source>
</evidence>
<keyword evidence="2" id="KW-1003">Cell membrane</keyword>
<proteinExistence type="predicted"/>
<dbReference type="InterPro" id="IPR001173">
    <property type="entry name" value="Glyco_trans_2-like"/>
</dbReference>
<keyword evidence="4" id="KW-0808">Transferase</keyword>
<organism evidence="7 8">
    <name type="scientific">Ruegeria pomeroyi</name>
    <dbReference type="NCBI Taxonomy" id="89184"/>
    <lineage>
        <taxon>Bacteria</taxon>
        <taxon>Pseudomonadati</taxon>
        <taxon>Pseudomonadota</taxon>
        <taxon>Alphaproteobacteria</taxon>
        <taxon>Rhodobacterales</taxon>
        <taxon>Roseobacteraceae</taxon>
        <taxon>Ruegeria</taxon>
    </lineage>
</organism>
<dbReference type="RefSeq" id="WP_234219277.1">
    <property type="nucleotide sequence ID" value="NZ_JAGQAF010000004.1"/>
</dbReference>
<dbReference type="EMBL" id="JAGQAF010000004">
    <property type="protein sequence ID" value="MCE8537418.1"/>
    <property type="molecule type" value="Genomic_DNA"/>
</dbReference>
<keyword evidence="5" id="KW-0472">Membrane</keyword>
<evidence type="ECO:0000256" key="3">
    <source>
        <dbReference type="ARBA" id="ARBA00022676"/>
    </source>
</evidence>
<dbReference type="AlphaFoldDB" id="A0A9Q3ZLV5"/>
<dbReference type="InterPro" id="IPR026461">
    <property type="entry name" value="Trfase_2_rSAM/seldom_assoc"/>
</dbReference>